<feature type="compositionally biased region" description="Low complexity" evidence="6">
    <location>
        <begin position="286"/>
        <end position="298"/>
    </location>
</feature>
<dbReference type="SUPFAM" id="SSF50044">
    <property type="entry name" value="SH3-domain"/>
    <property type="match status" value="1"/>
</dbReference>
<dbReference type="Pfam" id="PF03114">
    <property type="entry name" value="BAR"/>
    <property type="match status" value="1"/>
</dbReference>
<gene>
    <name evidence="9" type="ORF">I313_01030</name>
</gene>
<evidence type="ECO:0000256" key="6">
    <source>
        <dbReference type="SAM" id="MobiDB-lite"/>
    </source>
</evidence>
<keyword evidence="4" id="KW-0206">Cytoskeleton</keyword>
<dbReference type="GO" id="GO:0031097">
    <property type="term" value="C:medial cortex"/>
    <property type="evidence" value="ECO:0007669"/>
    <property type="project" value="TreeGrafter"/>
</dbReference>
<feature type="compositionally biased region" description="Low complexity" evidence="6">
    <location>
        <begin position="307"/>
        <end position="320"/>
    </location>
</feature>
<dbReference type="SMART" id="SM00721">
    <property type="entry name" value="BAR"/>
    <property type="match status" value="1"/>
</dbReference>
<dbReference type="PRINTS" id="PR00452">
    <property type="entry name" value="SH3DOMAIN"/>
</dbReference>
<evidence type="ECO:0000256" key="5">
    <source>
        <dbReference type="PROSITE-ProRule" id="PRU00192"/>
    </source>
</evidence>
<evidence type="ECO:0000259" key="8">
    <source>
        <dbReference type="PROSITE" id="PS51021"/>
    </source>
</evidence>
<evidence type="ECO:0000313" key="9">
    <source>
        <dbReference type="EMBL" id="KIR42825.1"/>
    </source>
</evidence>
<dbReference type="GO" id="GO:0008289">
    <property type="term" value="F:lipid binding"/>
    <property type="evidence" value="ECO:0007669"/>
    <property type="project" value="TreeGrafter"/>
</dbReference>
<dbReference type="GO" id="GO:0051666">
    <property type="term" value="P:actin cortical patch localization"/>
    <property type="evidence" value="ECO:0007669"/>
    <property type="project" value="InterPro"/>
</dbReference>
<feature type="region of interest" description="Disordered" evidence="6">
    <location>
        <begin position="474"/>
        <end position="513"/>
    </location>
</feature>
<dbReference type="HOGENOM" id="CLU_448341_0_0_1"/>
<keyword evidence="3" id="KW-0963">Cytoplasm</keyword>
<feature type="domain" description="BAR" evidence="8">
    <location>
        <begin position="17"/>
        <end position="245"/>
    </location>
</feature>
<dbReference type="PANTHER" id="PTHR47174:SF3">
    <property type="entry name" value="BRIDGING INTEGRATOR 3"/>
    <property type="match status" value="1"/>
</dbReference>
<reference evidence="9 10" key="1">
    <citation type="submission" date="2015-01" db="EMBL/GenBank/DDBJ databases">
        <title>The Genome Sequence of Cryptococcus gattii Ram5.</title>
        <authorList>
            <consortium name="The Broad Institute Genomics Platform"/>
            <person name="Cuomo C."/>
            <person name="Litvintseva A."/>
            <person name="Chen Y."/>
            <person name="Heitman J."/>
            <person name="Sun S."/>
            <person name="Springer D."/>
            <person name="Dromer F."/>
            <person name="Young S."/>
            <person name="Zeng Q."/>
            <person name="Gargeya S."/>
            <person name="Abouelleil A."/>
            <person name="Alvarado L."/>
            <person name="Chapman S.B."/>
            <person name="Gainer-Dewar J."/>
            <person name="Goldberg J."/>
            <person name="Griggs A."/>
            <person name="Gujja S."/>
            <person name="Hansen M."/>
            <person name="Howarth C."/>
            <person name="Imamovic A."/>
            <person name="Larimer J."/>
            <person name="Murphy C."/>
            <person name="Naylor J."/>
            <person name="Pearson M."/>
            <person name="Priest M."/>
            <person name="Roberts A."/>
            <person name="Saif S."/>
            <person name="Shea T."/>
            <person name="Sykes S."/>
            <person name="Wortman J."/>
            <person name="Nusbaum C."/>
            <person name="Birren B."/>
        </authorList>
    </citation>
    <scope>NUCLEOTIDE SEQUENCE [LARGE SCALE GENOMIC DNA]</scope>
    <source>
        <strain evidence="9 10">Ram5</strain>
    </source>
</reference>
<dbReference type="Pfam" id="PF00018">
    <property type="entry name" value="SH3_1"/>
    <property type="match status" value="1"/>
</dbReference>
<protein>
    <recommendedName>
        <fullName evidence="11">SH3 domain-containing protein</fullName>
    </recommendedName>
</protein>
<dbReference type="AlphaFoldDB" id="A0A0D0VD66"/>
<evidence type="ECO:0000256" key="4">
    <source>
        <dbReference type="ARBA" id="ARBA00023212"/>
    </source>
</evidence>
<dbReference type="EMBL" id="KN847897">
    <property type="protein sequence ID" value="KIR42825.1"/>
    <property type="molecule type" value="Genomic_DNA"/>
</dbReference>
<feature type="region of interest" description="Disordered" evidence="6">
    <location>
        <begin position="236"/>
        <end position="398"/>
    </location>
</feature>
<accession>A0A0D0VD66</accession>
<feature type="compositionally biased region" description="Polar residues" evidence="6">
    <location>
        <begin position="265"/>
        <end position="278"/>
    </location>
</feature>
<dbReference type="GO" id="GO:0006897">
    <property type="term" value="P:endocytosis"/>
    <property type="evidence" value="ECO:0007669"/>
    <property type="project" value="InterPro"/>
</dbReference>
<comment type="subcellular location">
    <subcellularLocation>
        <location evidence="1">Cytoplasm</location>
        <location evidence="1">Cytoskeleton</location>
    </subcellularLocation>
</comment>
<dbReference type="InterPro" id="IPR036028">
    <property type="entry name" value="SH3-like_dom_sf"/>
</dbReference>
<evidence type="ECO:0008006" key="11">
    <source>
        <dbReference type="Google" id="ProtNLM"/>
    </source>
</evidence>
<dbReference type="SUPFAM" id="SSF103657">
    <property type="entry name" value="BAR/IMD domain-like"/>
    <property type="match status" value="1"/>
</dbReference>
<feature type="region of interest" description="Disordered" evidence="6">
    <location>
        <begin position="532"/>
        <end position="612"/>
    </location>
</feature>
<dbReference type="PANTHER" id="PTHR47174">
    <property type="entry name" value="BRIDGING INTEGRATOR 3"/>
    <property type="match status" value="1"/>
</dbReference>
<name>A0A0D0VD66_9TREE</name>
<organism evidence="9 10">
    <name type="scientific">Cryptococcus deuterogattii Ram5</name>
    <dbReference type="NCBI Taxonomy" id="1296110"/>
    <lineage>
        <taxon>Eukaryota</taxon>
        <taxon>Fungi</taxon>
        <taxon>Dikarya</taxon>
        <taxon>Basidiomycota</taxon>
        <taxon>Agaricomycotina</taxon>
        <taxon>Tremellomycetes</taxon>
        <taxon>Tremellales</taxon>
        <taxon>Cryptococcaceae</taxon>
        <taxon>Cryptococcus</taxon>
        <taxon>Cryptococcus gattii species complex</taxon>
    </lineage>
</organism>
<dbReference type="Gene3D" id="1.20.1270.60">
    <property type="entry name" value="Arfaptin homology (AH) domain/BAR domain"/>
    <property type="match status" value="1"/>
</dbReference>
<feature type="domain" description="SH3" evidence="7">
    <location>
        <begin position="400"/>
        <end position="461"/>
    </location>
</feature>
<evidence type="ECO:0000256" key="1">
    <source>
        <dbReference type="ARBA" id="ARBA00004245"/>
    </source>
</evidence>
<feature type="compositionally biased region" description="Polar residues" evidence="6">
    <location>
        <begin position="581"/>
        <end position="593"/>
    </location>
</feature>
<keyword evidence="2 5" id="KW-0728">SH3 domain</keyword>
<dbReference type="PROSITE" id="PS51021">
    <property type="entry name" value="BAR"/>
    <property type="match status" value="1"/>
</dbReference>
<dbReference type="PROSITE" id="PS50002">
    <property type="entry name" value="SH3"/>
    <property type="match status" value="1"/>
</dbReference>
<dbReference type="GO" id="GO:0097320">
    <property type="term" value="P:plasma membrane tubulation"/>
    <property type="evidence" value="ECO:0007669"/>
    <property type="project" value="TreeGrafter"/>
</dbReference>
<dbReference type="InterPro" id="IPR027267">
    <property type="entry name" value="AH/BAR_dom_sf"/>
</dbReference>
<dbReference type="GO" id="GO:0043332">
    <property type="term" value="C:mating projection tip"/>
    <property type="evidence" value="ECO:0007669"/>
    <property type="project" value="TreeGrafter"/>
</dbReference>
<dbReference type="CDD" id="cd07593">
    <property type="entry name" value="BAR_MUG137_fungi"/>
    <property type="match status" value="1"/>
</dbReference>
<keyword evidence="10" id="KW-1185">Reference proteome</keyword>
<dbReference type="InterPro" id="IPR001452">
    <property type="entry name" value="SH3_domain"/>
</dbReference>
<evidence type="ECO:0000256" key="2">
    <source>
        <dbReference type="ARBA" id="ARBA00022443"/>
    </source>
</evidence>
<feature type="compositionally biased region" description="Polar residues" evidence="6">
    <location>
        <begin position="485"/>
        <end position="508"/>
    </location>
</feature>
<dbReference type="InterPro" id="IPR046982">
    <property type="entry name" value="BIN3/RVS161-like"/>
</dbReference>
<evidence type="ECO:0000259" key="7">
    <source>
        <dbReference type="PROSITE" id="PS50002"/>
    </source>
</evidence>
<proteinExistence type="predicted"/>
<feature type="compositionally biased region" description="Low complexity" evidence="6">
    <location>
        <begin position="250"/>
        <end position="263"/>
    </location>
</feature>
<evidence type="ECO:0000256" key="3">
    <source>
        <dbReference type="ARBA" id="ARBA00022490"/>
    </source>
</evidence>
<feature type="compositionally biased region" description="Basic and acidic residues" evidence="6">
    <location>
        <begin position="326"/>
        <end position="345"/>
    </location>
</feature>
<dbReference type="Proteomes" id="UP000053392">
    <property type="component" value="Unassembled WGS sequence"/>
</dbReference>
<dbReference type="InterPro" id="IPR004148">
    <property type="entry name" value="BAR_dom"/>
</dbReference>
<dbReference type="Gene3D" id="2.30.30.40">
    <property type="entry name" value="SH3 Domains"/>
    <property type="match status" value="1"/>
</dbReference>
<dbReference type="GO" id="GO:1990528">
    <property type="term" value="C:Rvs161p-Rvs167p complex"/>
    <property type="evidence" value="ECO:0007669"/>
    <property type="project" value="TreeGrafter"/>
</dbReference>
<dbReference type="SMART" id="SM00326">
    <property type="entry name" value="SH3"/>
    <property type="match status" value="1"/>
</dbReference>
<feature type="compositionally biased region" description="Low complexity" evidence="6">
    <location>
        <begin position="361"/>
        <end position="375"/>
    </location>
</feature>
<dbReference type="OrthoDB" id="10263741at2759"/>
<feature type="compositionally biased region" description="Basic residues" evidence="6">
    <location>
        <begin position="240"/>
        <end position="249"/>
    </location>
</feature>
<dbReference type="GO" id="GO:0015629">
    <property type="term" value="C:actin cytoskeleton"/>
    <property type="evidence" value="ECO:0007669"/>
    <property type="project" value="TreeGrafter"/>
</dbReference>
<evidence type="ECO:0000313" key="10">
    <source>
        <dbReference type="Proteomes" id="UP000053392"/>
    </source>
</evidence>
<sequence>MQRKALKQLNKVTQWTSEKMFSGEKTQLSPDFLEFEKEIDIRRTGIERLHATSLPFYEQLTKAKSTADPYPPPGSGKDKISYTEALGLVMIDYGDEIGDDYGDALSKYGRARCRLASAQEEFASRLGDSYIAGMESGLAAVNEYKSLRKKLDSRRLALDAAITKSQNSKKDTGALEEEVSIARIRFEEIEEETHSRMVNIQEAENEQYALLTDLLEAEVDYHTKCKEILEDLRNSWGTHSSRKPLKTRTRSSTVTSSRSPGRTVISRSHSSKHNTAPSSEEDAPTSRSRSQSNASSSGKSKEKRSMLPSLGSLGRKSGLSNVTSSLKKERREKYGESRTALHSEEEGGDAELRWPAPTDRSQSQLSSSVASYKSSRYQPAPVLRRTVTSPPNPAARYPDPTAHYVKALYDYQANASDELSLRIGMIVKVQTKVNDDWWIGEDEVEGRSGLFPRGYTEEYIPSPRAAVPLLPSMPTRRNLPPAVGQPTTTTHLPPSPNLSLNSDFSEAESNGFYDGDNTFTASLAAAPQPTATLSAVPGKKMPPAPPASRRAASSSNILDLSRDMGNSRLSPPIIPYGRARSGTTGTVRGSSHEASPFAGSEDDEADDIHRRY</sequence>
<dbReference type="CDD" id="cd00174">
    <property type="entry name" value="SH3"/>
    <property type="match status" value="1"/>
</dbReference>